<dbReference type="Proteomes" id="UP000053095">
    <property type="component" value="Unassembled WGS sequence"/>
</dbReference>
<dbReference type="InterPro" id="IPR056884">
    <property type="entry name" value="NPHP3-like_N"/>
</dbReference>
<dbReference type="PANTHER" id="PTHR10039">
    <property type="entry name" value="AMELOGENIN"/>
    <property type="match status" value="1"/>
</dbReference>
<dbReference type="PANTHER" id="PTHR10039:SF9">
    <property type="entry name" value="NACHT DOMAIN PROTEIN (AFU_ORTHOLOGUE AFUA_2G01760)"/>
    <property type="match status" value="1"/>
</dbReference>
<keyword evidence="5" id="KW-1185">Reference proteome</keyword>
<sequence>MNDVTTPTEIARSATACKEVLDMHALEHTWIRSAQVDFNLWCSAIKATSFDKSGMDHRLRNYPDARESICILLDALKTSVEGAMGIYNGTAKELTDHRPEDSADDIPDLVDENGAEAPAWEGELEDSDSTQETDEVQSSSTTLEEPNDEDSESVDDKSLSNSISSSTNHSVLEEYISYVRTILDQLTRISLTIRRAGAKYRFEKIDKALKETEEVKAFRQHLTAIINSGFPDKDAEVLPATEKMKRVYDDSKFSPVQLKLIHTNILRRHRIEHFTKARAPRTRAPAQVPNVIQVQKPDETPAAVDSAPRTSILSSKVEESQPLTPIAPQVHEAPVGRAASIYTAAVTATEVGPNLDITDLSADKTPSRITRMTKIGGSLAYPGCPKPQSNGTLICPYCNDKLPDSYAKNEQSWRAHVAQDILPYTCIMEECSSDNEMYSKSDQLLAHMKTRHPLTKWACNPCSTNTKQASESDPSDPQILIFFDSAESWQAHTEKEHGNLGPAPQRDILTELSQRQFIGPLECPLCKSEPTEPRTAIDEHILKHLHEFALLALPGDAAPANEKESSAFQVSSSASLLSYTKDSWTVNVGTPYDDFPNYKMVKESFEDLEARLERFEPEFSKKVRTGLGRCWDIMERRLQDDKANVMLQIYGPPFVNLMDVCNIFSYADKLPQIRNQLHQPSNITLEMEQDILNAALERVFDLNDGGIAVIEDFLDLLKRRVKYPINFSLPSPGRGRVNIDDIAEKIDTGLTNDTGLTRHSNKYKNSPMLLGEEFRKPTKDNVELARQLSLLPNFILTGHDPDQNTETTVELVNELKERVEDWSILWVDARSVASIQKSCVQILETLVGRKVRDRSGDETFRGGVKIKALFHYLSWTYEGLWIMVFDGLEAEGAIYLRMENMFPRSCSGTLIISTTDPTSAKLLGLAEVIQLPEVDLSLDRKLAAAVSDVVDLLMRRSVDELGATTSSKVLNTDHGTLLDWIRYQRLSKLPPKGSIYDEVLARAELFMERLHSFDSAIEHFASNSYLATKIAYGYCAILLEVQQLGEENWSALSILFGFCYSISMGLVNLPERIKLFAISQEIKEQLVSALTDLIKLVAGVSTYFYRALKGFIKASVSFNIYEMFLGQIESFRDHCDQISHAMWKQQLLKDGLDGELVSEIKSIQQWLAPEDRVLAHFAKNTPHLAQDREEFTCLWLDPYLSRFLKSQQLKGLSISGTPGAGKTVLASVIVDHLQHPFGDIIYDTVFVSINTCIMVETAPQAVIKVILRQLFDKRIGNTQLFEILSETYDRSRQATSSDDYEKILWDALQASLEVLRGDKPLVILVDGLDEVSGTESAVLEKLQAATAKALNLKLIALGSQNFKPAANVANVHITPELIFDDIAAVVRNSFEGSQNFTRLSEIDQEILVEQITQAANGSFLWAKLAAKLACDESSAEALQKFVGALTTAKLEITDLVIRILETTDLTEERKLALVWLATVDRPLSQWELSALFSIQVDRATVTDRNIDVLQLLKRIRSLVKFQDGYFSLQHDQIRSAIVEGFSKGKLVPNIKDRHADLLRRILIYAHSAIGEDHELSLTSLDHFETNKLFEKHILLDFSLRYWVSHFRQTIVFTKDGEVEAAKEFGNLLPTTMTFFLLLKTVWDNKPTPVLLPWYTTVTILTRTTFTTMHPATLQSIIILAQFCYQINLLPDAGQLFYEATRISRTILTAQHIITIQVANLFLEVTAHSVTETKTDIMTRREEILILLIEGYRAHYGVASESDISTLTQLEEHYRLVNEDHKAREISKEIYHVIETTPIE</sequence>
<evidence type="ECO:0000313" key="4">
    <source>
        <dbReference type="EMBL" id="GAM43620.1"/>
    </source>
</evidence>
<feature type="domain" description="Nephrocystin 3-like N-terminal" evidence="3">
    <location>
        <begin position="1203"/>
        <end position="1355"/>
    </location>
</feature>
<reference evidence="5" key="1">
    <citation type="journal article" date="2015" name="Genome Announc.">
        <title>Draft genome sequence of Talaromyces cellulolyticus strain Y-94, a source of lignocellulosic biomass-degrading enzymes.</title>
        <authorList>
            <person name="Fujii T."/>
            <person name="Koike H."/>
            <person name="Sawayama S."/>
            <person name="Yano S."/>
            <person name="Inoue H."/>
        </authorList>
    </citation>
    <scope>NUCLEOTIDE SEQUENCE [LARGE SCALE GENOMIC DNA]</scope>
    <source>
        <strain evidence="5">Y-94</strain>
    </source>
</reference>
<proteinExistence type="predicted"/>
<comment type="caution">
    <text evidence="4">The sequence shown here is derived from an EMBL/GenBank/DDBJ whole genome shotgun (WGS) entry which is preliminary data.</text>
</comment>
<feature type="region of interest" description="Disordered" evidence="2">
    <location>
        <begin position="120"/>
        <end position="164"/>
    </location>
</feature>
<keyword evidence="1" id="KW-0677">Repeat</keyword>
<dbReference type="SUPFAM" id="SSF52540">
    <property type="entry name" value="P-loop containing nucleoside triphosphate hydrolases"/>
    <property type="match status" value="1"/>
</dbReference>
<gene>
    <name evidence="4" type="ORF">TCE0_060f18575</name>
</gene>
<dbReference type="InterPro" id="IPR027417">
    <property type="entry name" value="P-loop_NTPase"/>
</dbReference>
<feature type="compositionally biased region" description="Acidic residues" evidence="2">
    <location>
        <begin position="122"/>
        <end position="135"/>
    </location>
</feature>
<evidence type="ECO:0000259" key="3">
    <source>
        <dbReference type="Pfam" id="PF24883"/>
    </source>
</evidence>
<accession>A0A6V8HNX4</accession>
<protein>
    <recommendedName>
        <fullName evidence="3">Nephrocystin 3-like N-terminal domain-containing protein</fullName>
    </recommendedName>
</protein>
<evidence type="ECO:0000256" key="2">
    <source>
        <dbReference type="SAM" id="MobiDB-lite"/>
    </source>
</evidence>
<organism evidence="4 5">
    <name type="scientific">Talaromyces pinophilus</name>
    <name type="common">Penicillium pinophilum</name>
    <dbReference type="NCBI Taxonomy" id="128442"/>
    <lineage>
        <taxon>Eukaryota</taxon>
        <taxon>Fungi</taxon>
        <taxon>Dikarya</taxon>
        <taxon>Ascomycota</taxon>
        <taxon>Pezizomycotina</taxon>
        <taxon>Eurotiomycetes</taxon>
        <taxon>Eurotiomycetidae</taxon>
        <taxon>Eurotiales</taxon>
        <taxon>Trichocomaceae</taxon>
        <taxon>Talaromyces</taxon>
        <taxon>Talaromyces sect. Talaromyces</taxon>
    </lineage>
</organism>
<evidence type="ECO:0000256" key="1">
    <source>
        <dbReference type="ARBA" id="ARBA00022737"/>
    </source>
</evidence>
<dbReference type="Pfam" id="PF24883">
    <property type="entry name" value="NPHP3_N"/>
    <property type="match status" value="1"/>
</dbReference>
<evidence type="ECO:0000313" key="5">
    <source>
        <dbReference type="Proteomes" id="UP000053095"/>
    </source>
</evidence>
<dbReference type="Gene3D" id="3.40.50.300">
    <property type="entry name" value="P-loop containing nucleotide triphosphate hydrolases"/>
    <property type="match status" value="1"/>
</dbReference>
<dbReference type="EMBL" id="DF933856">
    <property type="protein sequence ID" value="GAM43620.1"/>
    <property type="molecule type" value="Genomic_DNA"/>
</dbReference>
<name>A0A6V8HNX4_TALPI</name>